<reference evidence="3 4" key="1">
    <citation type="submission" date="2013-11" db="EMBL/GenBank/DDBJ databases">
        <title>Opisthorchis viverrini - life in the bile duct.</title>
        <authorList>
            <person name="Young N.D."/>
            <person name="Nagarajan N."/>
            <person name="Lin S.J."/>
            <person name="Korhonen P.K."/>
            <person name="Jex A.R."/>
            <person name="Hall R.S."/>
            <person name="Safavi-Hemami H."/>
            <person name="Kaewkong W."/>
            <person name="Bertrand D."/>
            <person name="Gao S."/>
            <person name="Seet Q."/>
            <person name="Wongkham S."/>
            <person name="Teh B.T."/>
            <person name="Wongkham C."/>
            <person name="Intapan P.M."/>
            <person name="Maleewong W."/>
            <person name="Yang X."/>
            <person name="Hu M."/>
            <person name="Wang Z."/>
            <person name="Hofmann A."/>
            <person name="Sternberg P.W."/>
            <person name="Tan P."/>
            <person name="Wang J."/>
            <person name="Gasser R.B."/>
        </authorList>
    </citation>
    <scope>NUCLEOTIDE SEQUENCE [LARGE SCALE GENOMIC DNA]</scope>
</reference>
<organism evidence="3 4">
    <name type="scientific">Opisthorchis viverrini</name>
    <name type="common">Southeast Asian liver fluke</name>
    <dbReference type="NCBI Taxonomy" id="6198"/>
    <lineage>
        <taxon>Eukaryota</taxon>
        <taxon>Metazoa</taxon>
        <taxon>Spiralia</taxon>
        <taxon>Lophotrochozoa</taxon>
        <taxon>Platyhelminthes</taxon>
        <taxon>Trematoda</taxon>
        <taxon>Digenea</taxon>
        <taxon>Opisthorchiida</taxon>
        <taxon>Opisthorchiata</taxon>
        <taxon>Opisthorchiidae</taxon>
        <taxon>Opisthorchis</taxon>
    </lineage>
</organism>
<dbReference type="AlphaFoldDB" id="A0A074ZZY3"/>
<feature type="non-terminal residue" evidence="3">
    <location>
        <position position="1"/>
    </location>
</feature>
<evidence type="ECO:0000256" key="1">
    <source>
        <dbReference type="SAM" id="SignalP"/>
    </source>
</evidence>
<feature type="signal peptide" evidence="1">
    <location>
        <begin position="1"/>
        <end position="21"/>
    </location>
</feature>
<feature type="non-terminal residue" evidence="3">
    <location>
        <position position="249"/>
    </location>
</feature>
<name>A0A074ZZY3_OPIVI</name>
<accession>A0A074ZZY3</accession>
<protein>
    <recommendedName>
        <fullName evidence="2">Peptidase M60 domain-containing protein</fullName>
    </recommendedName>
</protein>
<keyword evidence="1" id="KW-0732">Signal</keyword>
<dbReference type="EMBL" id="KL596690">
    <property type="protein sequence ID" value="KER28870.1"/>
    <property type="molecule type" value="Genomic_DNA"/>
</dbReference>
<feature type="domain" description="Peptidase M60" evidence="2">
    <location>
        <begin position="33"/>
        <end position="249"/>
    </location>
</feature>
<dbReference type="RefSeq" id="XP_009167419.1">
    <property type="nucleotide sequence ID" value="XM_009169155.1"/>
</dbReference>
<gene>
    <name evidence="3" type="ORF">T265_13508</name>
</gene>
<dbReference type="InterPro" id="IPR031161">
    <property type="entry name" value="Peptidase_M60_dom"/>
</dbReference>
<dbReference type="PROSITE" id="PS51723">
    <property type="entry name" value="PEPTIDASE_M60"/>
    <property type="match status" value="1"/>
</dbReference>
<sequence>WWESYHSSWTILLFPWCSARSEVNQHNHINPRSRFFHTTVYAKPGHRFTWAILETTDSTYSDQYVRFDCQRNGSEHHGVWLRKPIVTTVEPLSMQVQMCNPYGGPISLQLQLTLPQTQQSGWKMSTSIPMFFHTTVYAKPGHRFTWAILETTDSTYSDQYVRFDCQRNGSEHHGVWLRKPIVTTVEPLSMQVQMCNPYALLTGDVVRFNAASVLNSGDYLDTVIEMAPNFCATDPTKAGQMAFASDIQI</sequence>
<dbReference type="GeneID" id="20327675"/>
<keyword evidence="4" id="KW-1185">Reference proteome</keyword>
<proteinExistence type="predicted"/>
<feature type="chain" id="PRO_5001704441" description="Peptidase M60 domain-containing protein" evidence="1">
    <location>
        <begin position="22"/>
        <end position="249"/>
    </location>
</feature>
<dbReference type="CTD" id="20327675"/>
<evidence type="ECO:0000313" key="4">
    <source>
        <dbReference type="Proteomes" id="UP000054324"/>
    </source>
</evidence>
<evidence type="ECO:0000313" key="3">
    <source>
        <dbReference type="EMBL" id="KER28870.1"/>
    </source>
</evidence>
<evidence type="ECO:0000259" key="2">
    <source>
        <dbReference type="PROSITE" id="PS51723"/>
    </source>
</evidence>
<dbReference type="Proteomes" id="UP000054324">
    <property type="component" value="Unassembled WGS sequence"/>
</dbReference>
<dbReference type="KEGG" id="ovi:T265_13508"/>